<feature type="chain" id="PRO_5046244148" evidence="4">
    <location>
        <begin position="20"/>
        <end position="265"/>
    </location>
</feature>
<dbReference type="InterPro" id="IPR001254">
    <property type="entry name" value="Trypsin_dom"/>
</dbReference>
<dbReference type="PROSITE" id="PS00134">
    <property type="entry name" value="TRYPSIN_HIS"/>
    <property type="match status" value="1"/>
</dbReference>
<gene>
    <name evidence="6" type="ORF">ACFSYJ_26595</name>
</gene>
<dbReference type="InterPro" id="IPR050430">
    <property type="entry name" value="Peptidase_S1"/>
</dbReference>
<dbReference type="PANTHER" id="PTHR24276:SF98">
    <property type="entry name" value="FI18310P1-RELATED"/>
    <property type="match status" value="1"/>
</dbReference>
<dbReference type="SMART" id="SM00020">
    <property type="entry name" value="Tryp_SPc"/>
    <property type="match status" value="1"/>
</dbReference>
<dbReference type="EMBL" id="JBHUKU010000015">
    <property type="protein sequence ID" value="MFD2462202.1"/>
    <property type="molecule type" value="Genomic_DNA"/>
</dbReference>
<dbReference type="PROSITE" id="PS50240">
    <property type="entry name" value="TRYPSIN_DOM"/>
    <property type="match status" value="1"/>
</dbReference>
<evidence type="ECO:0000313" key="7">
    <source>
        <dbReference type="Proteomes" id="UP001597419"/>
    </source>
</evidence>
<evidence type="ECO:0000256" key="4">
    <source>
        <dbReference type="SAM" id="SignalP"/>
    </source>
</evidence>
<keyword evidence="4" id="KW-0732">Signal</keyword>
<dbReference type="InterPro" id="IPR009003">
    <property type="entry name" value="Peptidase_S1_PA"/>
</dbReference>
<dbReference type="InterPro" id="IPR043504">
    <property type="entry name" value="Peptidase_S1_PA_chymotrypsin"/>
</dbReference>
<feature type="signal peptide" evidence="4">
    <location>
        <begin position="1"/>
        <end position="19"/>
    </location>
</feature>
<reference evidence="7" key="1">
    <citation type="journal article" date="2019" name="Int. J. Syst. Evol. Microbiol.">
        <title>The Global Catalogue of Microorganisms (GCM) 10K type strain sequencing project: providing services to taxonomists for standard genome sequencing and annotation.</title>
        <authorList>
            <consortium name="The Broad Institute Genomics Platform"/>
            <consortium name="The Broad Institute Genome Sequencing Center for Infectious Disease"/>
            <person name="Wu L."/>
            <person name="Ma J."/>
        </authorList>
    </citation>
    <scope>NUCLEOTIDE SEQUENCE [LARGE SCALE GENOMIC DNA]</scope>
    <source>
        <strain evidence="7">CGMCC 4.7643</strain>
    </source>
</reference>
<dbReference type="CDD" id="cd00190">
    <property type="entry name" value="Tryp_SPc"/>
    <property type="match status" value="1"/>
</dbReference>
<keyword evidence="7" id="KW-1185">Reference proteome</keyword>
<name>A0ABW5GMV6_9PSEU</name>
<dbReference type="Proteomes" id="UP001597419">
    <property type="component" value="Unassembled WGS sequence"/>
</dbReference>
<evidence type="ECO:0000313" key="6">
    <source>
        <dbReference type="EMBL" id="MFD2462202.1"/>
    </source>
</evidence>
<dbReference type="InterPro" id="IPR018114">
    <property type="entry name" value="TRYPSIN_HIS"/>
</dbReference>
<evidence type="ECO:0000256" key="2">
    <source>
        <dbReference type="ARBA" id="ARBA00023157"/>
    </source>
</evidence>
<dbReference type="SUPFAM" id="SSF50494">
    <property type="entry name" value="Trypsin-like serine proteases"/>
    <property type="match status" value="1"/>
</dbReference>
<dbReference type="Pfam" id="PF00089">
    <property type="entry name" value="Trypsin"/>
    <property type="match status" value="1"/>
</dbReference>
<dbReference type="RefSeq" id="WP_345401697.1">
    <property type="nucleotide sequence ID" value="NZ_BAABHG010000012.1"/>
</dbReference>
<feature type="domain" description="Peptidase S1" evidence="5">
    <location>
        <begin position="23"/>
        <end position="248"/>
    </location>
</feature>
<dbReference type="InterPro" id="IPR001314">
    <property type="entry name" value="Peptidase_S1A"/>
</dbReference>
<comment type="caution">
    <text evidence="6">The sequence shown here is derived from an EMBL/GenBank/DDBJ whole genome shotgun (WGS) entry which is preliminary data.</text>
</comment>
<evidence type="ECO:0000256" key="3">
    <source>
        <dbReference type="SAM" id="MobiDB-lite"/>
    </source>
</evidence>
<keyword evidence="2" id="KW-1015">Disulfide bond</keyword>
<organism evidence="6 7">
    <name type="scientific">Amycolatopsis samaneae</name>
    <dbReference type="NCBI Taxonomy" id="664691"/>
    <lineage>
        <taxon>Bacteria</taxon>
        <taxon>Bacillati</taxon>
        <taxon>Actinomycetota</taxon>
        <taxon>Actinomycetes</taxon>
        <taxon>Pseudonocardiales</taxon>
        <taxon>Pseudonocardiaceae</taxon>
        <taxon>Amycolatopsis</taxon>
    </lineage>
</organism>
<feature type="region of interest" description="Disordered" evidence="3">
    <location>
        <begin position="244"/>
        <end position="265"/>
    </location>
</feature>
<proteinExistence type="inferred from homology"/>
<sequence>MLLLALAGALALVTGTASAANDIVGGKDADQPYPFTVSLHTAGGKLFCAGALIAPTWLVTAAHCVDGKKPEVVTARVGSNDSGQGGEPAQPAEFVVNPAFNPDKPEVPGGDIALVRLVNPVKTAPIPLGTVTAPGTATRLLGWGQTCPTLDCGKPPAVLQQLDTHVVDAKGCVAPFDAKTELCTENPGGKAGSCYGDSGGPEIAKDGERWLLLGLTSRPGNGDATCATGPSIYTSAVAYAPWIAEKTTPKPPPPGKPASPSGAGA</sequence>
<dbReference type="PANTHER" id="PTHR24276">
    <property type="entry name" value="POLYSERASE-RELATED"/>
    <property type="match status" value="1"/>
</dbReference>
<dbReference type="Gene3D" id="2.40.10.10">
    <property type="entry name" value="Trypsin-like serine proteases"/>
    <property type="match status" value="1"/>
</dbReference>
<protein>
    <submittedName>
        <fullName evidence="6">S1 family peptidase</fullName>
    </submittedName>
</protein>
<dbReference type="PRINTS" id="PR00722">
    <property type="entry name" value="CHYMOTRYPSIN"/>
</dbReference>
<comment type="similarity">
    <text evidence="1">Belongs to the peptidase S1 family.</text>
</comment>
<accession>A0ABW5GMV6</accession>
<evidence type="ECO:0000259" key="5">
    <source>
        <dbReference type="PROSITE" id="PS50240"/>
    </source>
</evidence>
<evidence type="ECO:0000256" key="1">
    <source>
        <dbReference type="ARBA" id="ARBA00007664"/>
    </source>
</evidence>